<evidence type="ECO:0000256" key="5">
    <source>
        <dbReference type="ARBA" id="ARBA00022989"/>
    </source>
</evidence>
<evidence type="ECO:0000256" key="7">
    <source>
        <dbReference type="RuleBase" id="RU363032"/>
    </source>
</evidence>
<dbReference type="PANTHER" id="PTHR30043">
    <property type="entry name" value="PHOSPHONATES TRANSPORT SYSTEM PERMEASE PROTEIN"/>
    <property type="match status" value="1"/>
</dbReference>
<evidence type="ECO:0000313" key="10">
    <source>
        <dbReference type="Proteomes" id="UP000249065"/>
    </source>
</evidence>
<accession>A0A327MEE9</accession>
<keyword evidence="3" id="KW-1003">Cell membrane</keyword>
<dbReference type="OrthoDB" id="7820570at2"/>
<evidence type="ECO:0000259" key="8">
    <source>
        <dbReference type="PROSITE" id="PS50928"/>
    </source>
</evidence>
<dbReference type="Gene3D" id="1.10.3720.10">
    <property type="entry name" value="MetI-like"/>
    <property type="match status" value="1"/>
</dbReference>
<keyword evidence="6 7" id="KW-0472">Membrane</keyword>
<comment type="similarity">
    <text evidence="7">Belongs to the binding-protein-dependent transport system permease family.</text>
</comment>
<comment type="caution">
    <text evidence="9">The sequence shown here is derived from an EMBL/GenBank/DDBJ whole genome shotgun (WGS) entry which is preliminary data.</text>
</comment>
<dbReference type="SUPFAM" id="SSF161098">
    <property type="entry name" value="MetI-like"/>
    <property type="match status" value="1"/>
</dbReference>
<dbReference type="GO" id="GO:0005886">
    <property type="term" value="C:plasma membrane"/>
    <property type="evidence" value="ECO:0007669"/>
    <property type="project" value="UniProtKB-SubCell"/>
</dbReference>
<dbReference type="GO" id="GO:0015416">
    <property type="term" value="F:ABC-type phosphonate transporter activity"/>
    <property type="evidence" value="ECO:0007669"/>
    <property type="project" value="InterPro"/>
</dbReference>
<dbReference type="InterPro" id="IPR005769">
    <property type="entry name" value="PhnE/PtxC"/>
</dbReference>
<keyword evidence="5 7" id="KW-1133">Transmembrane helix</keyword>
<evidence type="ECO:0000313" key="9">
    <source>
        <dbReference type="EMBL" id="RAI60786.1"/>
    </source>
</evidence>
<evidence type="ECO:0000256" key="6">
    <source>
        <dbReference type="ARBA" id="ARBA00023136"/>
    </source>
</evidence>
<evidence type="ECO:0000256" key="2">
    <source>
        <dbReference type="ARBA" id="ARBA00022448"/>
    </source>
</evidence>
<proteinExistence type="inferred from homology"/>
<dbReference type="PROSITE" id="PS50928">
    <property type="entry name" value="ABC_TM1"/>
    <property type="match status" value="1"/>
</dbReference>
<organism evidence="9 10">
    <name type="scientific">Roseicella frigidaeris</name>
    <dbReference type="NCBI Taxonomy" id="2230885"/>
    <lineage>
        <taxon>Bacteria</taxon>
        <taxon>Pseudomonadati</taxon>
        <taxon>Pseudomonadota</taxon>
        <taxon>Alphaproteobacteria</taxon>
        <taxon>Acetobacterales</taxon>
        <taxon>Roseomonadaceae</taxon>
        <taxon>Roseicella</taxon>
    </lineage>
</organism>
<dbReference type="EMBL" id="QLIX01000001">
    <property type="protein sequence ID" value="RAI60786.1"/>
    <property type="molecule type" value="Genomic_DNA"/>
</dbReference>
<dbReference type="AlphaFoldDB" id="A0A327MEE9"/>
<dbReference type="CDD" id="cd06261">
    <property type="entry name" value="TM_PBP2"/>
    <property type="match status" value="1"/>
</dbReference>
<feature type="domain" description="ABC transmembrane type-1" evidence="8">
    <location>
        <begin position="99"/>
        <end position="282"/>
    </location>
</feature>
<dbReference type="InterPro" id="IPR035906">
    <property type="entry name" value="MetI-like_sf"/>
</dbReference>
<comment type="subcellular location">
    <subcellularLocation>
        <location evidence="1 7">Cell membrane</location>
        <topology evidence="1 7">Multi-pass membrane protein</topology>
    </subcellularLocation>
</comment>
<feature type="transmembrane region" description="Helical" evidence="7">
    <location>
        <begin position="264"/>
        <end position="281"/>
    </location>
</feature>
<keyword evidence="4 7" id="KW-0812">Transmembrane</keyword>
<dbReference type="Proteomes" id="UP000249065">
    <property type="component" value="Unassembled WGS sequence"/>
</dbReference>
<feature type="transmembrane region" description="Helical" evidence="7">
    <location>
        <begin position="27"/>
        <end position="45"/>
    </location>
</feature>
<evidence type="ECO:0000256" key="4">
    <source>
        <dbReference type="ARBA" id="ARBA00022692"/>
    </source>
</evidence>
<name>A0A327MEE9_9PROT</name>
<keyword evidence="10" id="KW-1185">Reference proteome</keyword>
<dbReference type="PANTHER" id="PTHR30043:SF1">
    <property type="entry name" value="ABC TRANSPORT SYSTEM PERMEASE PROTEIN P69"/>
    <property type="match status" value="1"/>
</dbReference>
<sequence>MSATTAAALAGAEAAWRAARRARRDRTLLGLALLLACLLVAAWVSEVRPATLAAGLPRVGEYFGKILPTLRWPVLFAGSDTEGSLAAWFYRLDSWSWLLFETANMAALATLMGAAAALLLAFPAARNLGAGMLPRQLARRGLEAMRTVPEIVFALILVWAFGVGPLAGILAIALHTAGTLGKLFAEAIENAGTGGFEAARAAGGSWAQACRFAVLPQVAPNLLSYALLRFEINLRAASVIGFVGGGGIGQELYTVIAQNYYEEISAIVVLILLCVAAIDLLSERLRHRLIGAPR</sequence>
<feature type="transmembrane region" description="Helical" evidence="7">
    <location>
        <begin position="105"/>
        <end position="130"/>
    </location>
</feature>
<gene>
    <name evidence="9" type="primary">phnE</name>
    <name evidence="9" type="ORF">DOO78_01265</name>
</gene>
<protein>
    <submittedName>
        <fullName evidence="9">Phosphonate ABC transporter, permease protein PhnE</fullName>
    </submittedName>
</protein>
<dbReference type="RefSeq" id="WP_111467898.1">
    <property type="nucleotide sequence ID" value="NZ_QLIX01000001.1"/>
</dbReference>
<dbReference type="NCBIfam" id="TIGR01097">
    <property type="entry name" value="PhnE"/>
    <property type="match status" value="1"/>
</dbReference>
<reference evidence="10" key="1">
    <citation type="submission" date="2018-06" db="EMBL/GenBank/DDBJ databases">
        <authorList>
            <person name="Khan S.A."/>
        </authorList>
    </citation>
    <scope>NUCLEOTIDE SEQUENCE [LARGE SCALE GENOMIC DNA]</scope>
    <source>
        <strain evidence="10">DB-1506</strain>
    </source>
</reference>
<dbReference type="InterPro" id="IPR000515">
    <property type="entry name" value="MetI-like"/>
</dbReference>
<evidence type="ECO:0000256" key="1">
    <source>
        <dbReference type="ARBA" id="ARBA00004651"/>
    </source>
</evidence>
<keyword evidence="2 7" id="KW-0813">Transport</keyword>
<feature type="transmembrane region" description="Helical" evidence="7">
    <location>
        <begin position="151"/>
        <end position="174"/>
    </location>
</feature>
<evidence type="ECO:0000256" key="3">
    <source>
        <dbReference type="ARBA" id="ARBA00022475"/>
    </source>
</evidence>
<dbReference type="Pfam" id="PF00528">
    <property type="entry name" value="BPD_transp_1"/>
    <property type="match status" value="1"/>
</dbReference>